<feature type="domain" description="Beta-lactamase-related" evidence="3">
    <location>
        <begin position="6"/>
        <end position="221"/>
    </location>
</feature>
<evidence type="ECO:0000313" key="4">
    <source>
        <dbReference type="EMBL" id="OAF56218.1"/>
    </source>
</evidence>
<dbReference type="PANTHER" id="PTHR43283">
    <property type="entry name" value="BETA-LACTAMASE-RELATED"/>
    <property type="match status" value="1"/>
</dbReference>
<evidence type="ECO:0000256" key="2">
    <source>
        <dbReference type="ARBA" id="ARBA00022801"/>
    </source>
</evidence>
<dbReference type="Gene3D" id="3.40.710.10">
    <property type="entry name" value="DD-peptidase/beta-lactamase superfamily"/>
    <property type="match status" value="1"/>
</dbReference>
<evidence type="ECO:0000256" key="1">
    <source>
        <dbReference type="ARBA" id="ARBA00009009"/>
    </source>
</evidence>
<dbReference type="GeneID" id="36290499"/>
<dbReference type="Pfam" id="PF00144">
    <property type="entry name" value="Beta-lactamase"/>
    <property type="match status" value="1"/>
</dbReference>
<dbReference type="PANTHER" id="PTHR43283:SF17">
    <property type="entry name" value="(LOVD), PUTATIVE (AFU_ORTHOLOGUE AFUA_5G00920)-RELATED"/>
    <property type="match status" value="1"/>
</dbReference>
<dbReference type="eggNOG" id="ENOG502S4UR">
    <property type="taxonomic scope" value="Eukaryota"/>
</dbReference>
<dbReference type="InterPro" id="IPR050789">
    <property type="entry name" value="Diverse_Enzym_Activities"/>
</dbReference>
<dbReference type="AlphaFoldDB" id="A0A177A229"/>
<comment type="similarity">
    <text evidence="1">Belongs to the class-A beta-lactamase family.</text>
</comment>
<dbReference type="OrthoDB" id="428260at2759"/>
<dbReference type="RefSeq" id="XP_024321515.1">
    <property type="nucleotide sequence ID" value="XM_024471024.1"/>
</dbReference>
<dbReference type="GO" id="GO:0016787">
    <property type="term" value="F:hydrolase activity"/>
    <property type="evidence" value="ECO:0007669"/>
    <property type="project" value="UniProtKB-KW"/>
</dbReference>
<protein>
    <recommendedName>
        <fullName evidence="3">Beta-lactamase-related domain-containing protein</fullName>
    </recommendedName>
</protein>
<sequence>MSIDEVLEKAAQDGTIPGAVMLATNTSGKAWRPVRSASGKTKKITLGLTGDFNFKKVIGKKSLQAGCDDPLRLDSVFTIASMTKLLTSIALLQLHEHGTVGLDQDVSEYVLTKQSILTGFSKDGTPILVKREKDITLRLLLTHSSSASYSFMDPKLQQYAQYTGKSVTESSTIDDIFDWPLLYQPGEGWTYGAGITWVGKVLEKLTGKSLEEYMQENIFNP</sequence>
<gene>
    <name evidence="4" type="ORF">VC83_07454</name>
</gene>
<organism evidence="4">
    <name type="scientific">Pseudogymnoascus destructans</name>
    <dbReference type="NCBI Taxonomy" id="655981"/>
    <lineage>
        <taxon>Eukaryota</taxon>
        <taxon>Fungi</taxon>
        <taxon>Dikarya</taxon>
        <taxon>Ascomycota</taxon>
        <taxon>Pezizomycotina</taxon>
        <taxon>Leotiomycetes</taxon>
        <taxon>Thelebolales</taxon>
        <taxon>Thelebolaceae</taxon>
        <taxon>Pseudogymnoascus</taxon>
    </lineage>
</organism>
<accession>A0A177A229</accession>
<name>A0A177A229_9PEZI</name>
<reference evidence="4" key="1">
    <citation type="submission" date="2016-03" db="EMBL/GenBank/DDBJ databases">
        <title>Updated assembly of Pseudogymnoascus destructans, the fungus causing white-nose syndrome of bats.</title>
        <authorList>
            <person name="Palmer J.M."/>
            <person name="Drees K.P."/>
            <person name="Foster J.T."/>
            <person name="Lindner D.L."/>
        </authorList>
    </citation>
    <scope>NUCLEOTIDE SEQUENCE [LARGE SCALE GENOMIC DNA]</scope>
    <source>
        <strain evidence="4">20631-21</strain>
    </source>
</reference>
<dbReference type="EMBL" id="KV441405">
    <property type="protein sequence ID" value="OAF56218.1"/>
    <property type="molecule type" value="Genomic_DNA"/>
</dbReference>
<keyword evidence="2" id="KW-0378">Hydrolase</keyword>
<evidence type="ECO:0000259" key="3">
    <source>
        <dbReference type="Pfam" id="PF00144"/>
    </source>
</evidence>
<dbReference type="InterPro" id="IPR012338">
    <property type="entry name" value="Beta-lactam/transpept-like"/>
</dbReference>
<dbReference type="VEuPathDB" id="FungiDB:GMDG_02149"/>
<dbReference type="Proteomes" id="UP000077154">
    <property type="component" value="Unassembled WGS sequence"/>
</dbReference>
<dbReference type="SUPFAM" id="SSF56601">
    <property type="entry name" value="beta-lactamase/transpeptidase-like"/>
    <property type="match status" value="1"/>
</dbReference>
<proteinExistence type="inferred from homology"/>
<dbReference type="InterPro" id="IPR001466">
    <property type="entry name" value="Beta-lactam-related"/>
</dbReference>